<dbReference type="PRINTS" id="PR00038">
    <property type="entry name" value="HTHLUXR"/>
</dbReference>
<comment type="caution">
    <text evidence="3">The sequence shown here is derived from an EMBL/GenBank/DDBJ whole genome shotgun (WGS) entry which is preliminary data.</text>
</comment>
<dbReference type="Gene3D" id="3.40.50.2300">
    <property type="match status" value="1"/>
</dbReference>
<reference evidence="3" key="1">
    <citation type="submission" date="2020-10" db="EMBL/GenBank/DDBJ databases">
        <authorList>
            <person name="Gilroy R."/>
        </authorList>
    </citation>
    <scope>NUCLEOTIDE SEQUENCE</scope>
    <source>
        <strain evidence="3">CHK152-2871</strain>
    </source>
</reference>
<dbReference type="PANTHER" id="PTHR43214:SF43">
    <property type="entry name" value="TWO-COMPONENT RESPONSE REGULATOR"/>
    <property type="match status" value="1"/>
</dbReference>
<dbReference type="SUPFAM" id="SSF52172">
    <property type="entry name" value="CheY-like"/>
    <property type="match status" value="1"/>
</dbReference>
<accession>A0A9D1JXG0</accession>
<dbReference type="InterPro" id="IPR011006">
    <property type="entry name" value="CheY-like_superfamily"/>
</dbReference>
<protein>
    <submittedName>
        <fullName evidence="3">Response regulator transcription factor</fullName>
    </submittedName>
</protein>
<dbReference type="InterPro" id="IPR039420">
    <property type="entry name" value="WalR-like"/>
</dbReference>
<dbReference type="SMART" id="SM00421">
    <property type="entry name" value="HTH_LUXR"/>
    <property type="match status" value="1"/>
</dbReference>
<feature type="domain" description="HTH luxR-type" evidence="2">
    <location>
        <begin position="191"/>
        <end position="256"/>
    </location>
</feature>
<dbReference type="CDD" id="cd06170">
    <property type="entry name" value="LuxR_C_like"/>
    <property type="match status" value="1"/>
</dbReference>
<dbReference type="GO" id="GO:0003677">
    <property type="term" value="F:DNA binding"/>
    <property type="evidence" value="ECO:0007669"/>
    <property type="project" value="UniProtKB-KW"/>
</dbReference>
<dbReference type="AlphaFoldDB" id="A0A9D1JXG0"/>
<dbReference type="Pfam" id="PF00196">
    <property type="entry name" value="GerE"/>
    <property type="match status" value="1"/>
</dbReference>
<reference evidence="3" key="2">
    <citation type="journal article" date="2021" name="PeerJ">
        <title>Extensive microbial diversity within the chicken gut microbiome revealed by metagenomics and culture.</title>
        <authorList>
            <person name="Gilroy R."/>
            <person name="Ravi A."/>
            <person name="Getino M."/>
            <person name="Pursley I."/>
            <person name="Horton D.L."/>
            <person name="Alikhan N.F."/>
            <person name="Baker D."/>
            <person name="Gharbi K."/>
            <person name="Hall N."/>
            <person name="Watson M."/>
            <person name="Adriaenssens E.M."/>
            <person name="Foster-Nyarko E."/>
            <person name="Jarju S."/>
            <person name="Secka A."/>
            <person name="Antonio M."/>
            <person name="Oren A."/>
            <person name="Chaudhuri R.R."/>
            <person name="La Ragione R."/>
            <person name="Hildebrand F."/>
            <person name="Pallen M.J."/>
        </authorList>
    </citation>
    <scope>NUCLEOTIDE SEQUENCE</scope>
    <source>
        <strain evidence="3">CHK152-2871</strain>
    </source>
</reference>
<sequence length="261" mass="30306">MYVNISYNYFLQIRYKTKESKKMGQSACKVSLRNGLKQTGVYLVENDKIIRANLRTTINNLSTNSTIKVRGESSYCDNYADEICEIKPNIVILSSFNKIKDGMQRIKQMQKDMPLVKQIILTDTPDEEEFCTSVISGVKGYCRQSIKEDELFRVIHMVANNESYFDETMGNFIFRMIRHMGHLKQLPIDKPVEEQFDMSERELEVIKAAAITRTYKEAGELLCISPNTVKMHLSKIYRKLGVDTKLEAILKMQSKIYEFKF</sequence>
<gene>
    <name evidence="3" type="ORF">IAA86_05430</name>
</gene>
<dbReference type="SUPFAM" id="SSF46894">
    <property type="entry name" value="C-terminal effector domain of the bipartite response regulators"/>
    <property type="match status" value="1"/>
</dbReference>
<dbReference type="InterPro" id="IPR016032">
    <property type="entry name" value="Sig_transdc_resp-reg_C-effctor"/>
</dbReference>
<dbReference type="Proteomes" id="UP000886865">
    <property type="component" value="Unassembled WGS sequence"/>
</dbReference>
<organism evidence="3 4">
    <name type="scientific">Candidatus Galligastranaerophilus intestinavium</name>
    <dbReference type="NCBI Taxonomy" id="2840836"/>
    <lineage>
        <taxon>Bacteria</taxon>
        <taxon>Candidatus Galligastranaerophilus</taxon>
    </lineage>
</organism>
<evidence type="ECO:0000256" key="1">
    <source>
        <dbReference type="ARBA" id="ARBA00023125"/>
    </source>
</evidence>
<dbReference type="PANTHER" id="PTHR43214">
    <property type="entry name" value="TWO-COMPONENT RESPONSE REGULATOR"/>
    <property type="match status" value="1"/>
</dbReference>
<dbReference type="InterPro" id="IPR000792">
    <property type="entry name" value="Tscrpt_reg_LuxR_C"/>
</dbReference>
<keyword evidence="1" id="KW-0238">DNA-binding</keyword>
<evidence type="ECO:0000259" key="2">
    <source>
        <dbReference type="PROSITE" id="PS50043"/>
    </source>
</evidence>
<dbReference type="EMBL" id="DVJQ01000047">
    <property type="protein sequence ID" value="HIS74439.1"/>
    <property type="molecule type" value="Genomic_DNA"/>
</dbReference>
<evidence type="ECO:0000313" key="3">
    <source>
        <dbReference type="EMBL" id="HIS74439.1"/>
    </source>
</evidence>
<name>A0A9D1JXG0_9BACT</name>
<dbReference type="GO" id="GO:0006355">
    <property type="term" value="P:regulation of DNA-templated transcription"/>
    <property type="evidence" value="ECO:0007669"/>
    <property type="project" value="InterPro"/>
</dbReference>
<proteinExistence type="predicted"/>
<dbReference type="PROSITE" id="PS50043">
    <property type="entry name" value="HTH_LUXR_2"/>
    <property type="match status" value="1"/>
</dbReference>
<evidence type="ECO:0000313" key="4">
    <source>
        <dbReference type="Proteomes" id="UP000886865"/>
    </source>
</evidence>